<sequence>MDVESAVAARVVEDAWRRVLDWLGLHAPGSHAALLDGADPERIDALEAELGVRVPVELRALWLLTAGDGGVAGAGCLPGNEALMSLDAVAAVHRLRSGFQERQEALDALRPDPDGFVAWRTSWLPVVSHGAADHTSGWYLDTESGYLGRWSRHHEGQPEELDTLGTYLEEVADMLEAPSLATRDTPGLVGDALVWGSRLDPAREGAWRPLAE</sequence>
<dbReference type="Proteomes" id="UP001052739">
    <property type="component" value="Unassembled WGS sequence"/>
</dbReference>
<evidence type="ECO:0000313" key="2">
    <source>
        <dbReference type="EMBL" id="GHI24970.1"/>
    </source>
</evidence>
<evidence type="ECO:0000313" key="3">
    <source>
        <dbReference type="Proteomes" id="UP001052739"/>
    </source>
</evidence>
<gene>
    <name evidence="2" type="ORF">Shyd_63410</name>
</gene>
<feature type="domain" description="Knr4/Smi1-like" evidence="1">
    <location>
        <begin position="37"/>
        <end position="170"/>
    </location>
</feature>
<dbReference type="InterPro" id="IPR037883">
    <property type="entry name" value="Knr4/Smi1-like_sf"/>
</dbReference>
<dbReference type="RefSeq" id="WP_043222287.1">
    <property type="nucleotide sequence ID" value="NZ_BNBS01000001.1"/>
</dbReference>
<dbReference type="SMART" id="SM00860">
    <property type="entry name" value="SMI1_KNR4"/>
    <property type="match status" value="1"/>
</dbReference>
<reference evidence="2" key="1">
    <citation type="submission" date="2024-05" db="EMBL/GenBank/DDBJ databases">
        <title>Whole genome shotgun sequence of Streptomyces hydrogenans NBRC 13475.</title>
        <authorList>
            <person name="Komaki H."/>
            <person name="Tamura T."/>
        </authorList>
    </citation>
    <scope>NUCLEOTIDE SEQUENCE</scope>
    <source>
        <strain evidence="2">NBRC 13475</strain>
    </source>
</reference>
<organism evidence="2 3">
    <name type="scientific">Streptomyces hydrogenans</name>
    <dbReference type="NCBI Taxonomy" id="1873719"/>
    <lineage>
        <taxon>Bacteria</taxon>
        <taxon>Bacillati</taxon>
        <taxon>Actinomycetota</taxon>
        <taxon>Actinomycetes</taxon>
        <taxon>Kitasatosporales</taxon>
        <taxon>Streptomycetaceae</taxon>
        <taxon>Streptomyces</taxon>
    </lineage>
</organism>
<dbReference type="Pfam" id="PF09346">
    <property type="entry name" value="SMI1_KNR4"/>
    <property type="match status" value="1"/>
</dbReference>
<name>A0ABQ3PIW7_9ACTN</name>
<dbReference type="SUPFAM" id="SSF160631">
    <property type="entry name" value="SMI1/KNR4-like"/>
    <property type="match status" value="1"/>
</dbReference>
<proteinExistence type="predicted"/>
<dbReference type="EMBL" id="BNDW01000068">
    <property type="protein sequence ID" value="GHI24970.1"/>
    <property type="molecule type" value="Genomic_DNA"/>
</dbReference>
<evidence type="ECO:0000259" key="1">
    <source>
        <dbReference type="SMART" id="SM00860"/>
    </source>
</evidence>
<keyword evidence="3" id="KW-1185">Reference proteome</keyword>
<accession>A0ABQ3PIW7</accession>
<protein>
    <recommendedName>
        <fullName evidence="1">Knr4/Smi1-like domain-containing protein</fullName>
    </recommendedName>
</protein>
<comment type="caution">
    <text evidence="2">The sequence shown here is derived from an EMBL/GenBank/DDBJ whole genome shotgun (WGS) entry which is preliminary data.</text>
</comment>
<dbReference type="InterPro" id="IPR018958">
    <property type="entry name" value="Knr4/Smi1-like_dom"/>
</dbReference>